<protein>
    <recommendedName>
        <fullName evidence="4">Secreted protein</fullName>
    </recommendedName>
</protein>
<evidence type="ECO:0000313" key="3">
    <source>
        <dbReference type="Proteomes" id="UP001472677"/>
    </source>
</evidence>
<keyword evidence="3" id="KW-1185">Reference proteome</keyword>
<dbReference type="EMBL" id="JBBPBM010000149">
    <property type="protein sequence ID" value="KAK8503580.1"/>
    <property type="molecule type" value="Genomic_DNA"/>
</dbReference>
<feature type="signal peptide" evidence="1">
    <location>
        <begin position="1"/>
        <end position="27"/>
    </location>
</feature>
<accession>A0ABR2B9U2</accession>
<dbReference type="Proteomes" id="UP001472677">
    <property type="component" value="Unassembled WGS sequence"/>
</dbReference>
<reference evidence="2 3" key="1">
    <citation type="journal article" date="2024" name="G3 (Bethesda)">
        <title>Genome assembly of Hibiscus sabdariffa L. provides insights into metabolisms of medicinal natural products.</title>
        <authorList>
            <person name="Kim T."/>
        </authorList>
    </citation>
    <scope>NUCLEOTIDE SEQUENCE [LARGE SCALE GENOMIC DNA]</scope>
    <source>
        <strain evidence="2">TK-2024</strain>
        <tissue evidence="2">Old leaves</tissue>
    </source>
</reference>
<comment type="caution">
    <text evidence="2">The sequence shown here is derived from an EMBL/GenBank/DDBJ whole genome shotgun (WGS) entry which is preliminary data.</text>
</comment>
<evidence type="ECO:0000313" key="2">
    <source>
        <dbReference type="EMBL" id="KAK8503580.1"/>
    </source>
</evidence>
<evidence type="ECO:0008006" key="4">
    <source>
        <dbReference type="Google" id="ProtNLM"/>
    </source>
</evidence>
<keyword evidence="1" id="KW-0732">Signal</keyword>
<name>A0ABR2B9U2_9ROSI</name>
<sequence>MRVAVVVRPCLEALVAMALALAQKVVGGLCTTVASSCCPAHANRSRFSFYGTNSLPWAVCPRRVKPYAHACHAVLANPPWPRFIVVCMGIALTEFSLFHHTYPWLALTDDACAYVRFDQALVVAFCGARPRPSLEDTLHAAWPLVGFSVPYPGVCSPPLLPCTSGALPALFCIG</sequence>
<evidence type="ECO:0000256" key="1">
    <source>
        <dbReference type="SAM" id="SignalP"/>
    </source>
</evidence>
<gene>
    <name evidence="2" type="ORF">V6N12_036753</name>
</gene>
<feature type="chain" id="PRO_5045044123" description="Secreted protein" evidence="1">
    <location>
        <begin position="28"/>
        <end position="174"/>
    </location>
</feature>
<proteinExistence type="predicted"/>
<organism evidence="2 3">
    <name type="scientific">Hibiscus sabdariffa</name>
    <name type="common">roselle</name>
    <dbReference type="NCBI Taxonomy" id="183260"/>
    <lineage>
        <taxon>Eukaryota</taxon>
        <taxon>Viridiplantae</taxon>
        <taxon>Streptophyta</taxon>
        <taxon>Embryophyta</taxon>
        <taxon>Tracheophyta</taxon>
        <taxon>Spermatophyta</taxon>
        <taxon>Magnoliopsida</taxon>
        <taxon>eudicotyledons</taxon>
        <taxon>Gunneridae</taxon>
        <taxon>Pentapetalae</taxon>
        <taxon>rosids</taxon>
        <taxon>malvids</taxon>
        <taxon>Malvales</taxon>
        <taxon>Malvaceae</taxon>
        <taxon>Malvoideae</taxon>
        <taxon>Hibiscus</taxon>
    </lineage>
</organism>